<dbReference type="EC" id="1.1.1.69" evidence="3"/>
<dbReference type="PRINTS" id="PR00080">
    <property type="entry name" value="SDRFAMILY"/>
</dbReference>
<gene>
    <name evidence="3" type="primary">idnO_2</name>
    <name evidence="3" type="ORF">R70211_07660</name>
</gene>
<dbReference type="FunFam" id="3.40.50.720:FF:000084">
    <property type="entry name" value="Short-chain dehydrogenase reductase"/>
    <property type="match status" value="1"/>
</dbReference>
<keyword evidence="3" id="KW-0560">Oxidoreductase</keyword>
<organism evidence="3 4">
    <name type="scientific">Paraburkholderia domus</name>
    <dbReference type="NCBI Taxonomy" id="2793075"/>
    <lineage>
        <taxon>Bacteria</taxon>
        <taxon>Pseudomonadati</taxon>
        <taxon>Pseudomonadota</taxon>
        <taxon>Betaproteobacteria</taxon>
        <taxon>Burkholderiales</taxon>
        <taxon>Burkholderiaceae</taxon>
        <taxon>Paraburkholderia</taxon>
    </lineage>
</organism>
<dbReference type="InterPro" id="IPR002347">
    <property type="entry name" value="SDR_fam"/>
</dbReference>
<dbReference type="CDD" id="cd05233">
    <property type="entry name" value="SDR_c"/>
    <property type="match status" value="1"/>
</dbReference>
<protein>
    <submittedName>
        <fullName evidence="3">5-keto-D-gluconate 5-reductase</fullName>
        <ecNumber evidence="3">1.1.1.69</ecNumber>
    </submittedName>
</protein>
<dbReference type="RefSeq" id="WP_201083078.1">
    <property type="nucleotide sequence ID" value="NZ_CAJNAS010000050.1"/>
</dbReference>
<proteinExistence type="inferred from homology"/>
<dbReference type="SUPFAM" id="SSF51735">
    <property type="entry name" value="NAD(P)-binding Rossmann-fold domains"/>
    <property type="match status" value="1"/>
</dbReference>
<evidence type="ECO:0000313" key="4">
    <source>
        <dbReference type="Proteomes" id="UP000675121"/>
    </source>
</evidence>
<accession>A0A9N8NAA7</accession>
<evidence type="ECO:0000313" key="3">
    <source>
        <dbReference type="EMBL" id="CAE6969087.1"/>
    </source>
</evidence>
<dbReference type="SMART" id="SM00822">
    <property type="entry name" value="PKS_KR"/>
    <property type="match status" value="1"/>
</dbReference>
<dbReference type="PANTHER" id="PTHR42760:SF123">
    <property type="entry name" value="OXIDOREDUCTASE"/>
    <property type="match status" value="1"/>
</dbReference>
<dbReference type="EMBL" id="CAJNAS010000050">
    <property type="protein sequence ID" value="CAE6969087.1"/>
    <property type="molecule type" value="Genomic_DNA"/>
</dbReference>
<comment type="similarity">
    <text evidence="1">Belongs to the short-chain dehydrogenases/reductases (SDR) family.</text>
</comment>
<keyword evidence="4" id="KW-1185">Reference proteome</keyword>
<comment type="caution">
    <text evidence="3">The sequence shown here is derived from an EMBL/GenBank/DDBJ whole genome shotgun (WGS) entry which is preliminary data.</text>
</comment>
<dbReference type="Gene3D" id="3.40.50.720">
    <property type="entry name" value="NAD(P)-binding Rossmann-like Domain"/>
    <property type="match status" value="1"/>
</dbReference>
<dbReference type="GO" id="GO:0008874">
    <property type="term" value="F:gluconate 5-dehydrogenase activity"/>
    <property type="evidence" value="ECO:0007669"/>
    <property type="project" value="UniProtKB-EC"/>
</dbReference>
<feature type="domain" description="Ketoreductase" evidence="2">
    <location>
        <begin position="18"/>
        <end position="203"/>
    </location>
</feature>
<dbReference type="InterPro" id="IPR036291">
    <property type="entry name" value="NAD(P)-bd_dom_sf"/>
</dbReference>
<dbReference type="InterPro" id="IPR057326">
    <property type="entry name" value="KR_dom"/>
</dbReference>
<evidence type="ECO:0000256" key="1">
    <source>
        <dbReference type="ARBA" id="ARBA00006484"/>
    </source>
</evidence>
<dbReference type="Proteomes" id="UP000675121">
    <property type="component" value="Unassembled WGS sequence"/>
</dbReference>
<dbReference type="GO" id="GO:0030497">
    <property type="term" value="P:fatty acid elongation"/>
    <property type="evidence" value="ECO:0007669"/>
    <property type="project" value="TreeGrafter"/>
</dbReference>
<name>A0A9N8NAA7_9BURK</name>
<dbReference type="PANTHER" id="PTHR42760">
    <property type="entry name" value="SHORT-CHAIN DEHYDROGENASES/REDUCTASES FAMILY MEMBER"/>
    <property type="match status" value="1"/>
</dbReference>
<evidence type="ECO:0000259" key="2">
    <source>
        <dbReference type="SMART" id="SM00822"/>
    </source>
</evidence>
<sequence length="274" mass="28640">MTQSNSPAASEWLGLYDRVCVVTGAGSGIGAETARELARVGASIAVLDRDDAAAAKVASEIQRDGGRAIGVCTDIGEPDSVFAAAKRVEQELGPCRVLVNNAAIRHRQPLMELPLDVWNRVLAVNLTGALVCTKAFAAQMIAAGQGGSLIHVASLVAHFPQGGSGPYCASKAAMITLSRTLTLELAPHRIRSNVVSPGQIRTPASEAVYRDPVLAAARERAVPSGRVGAPADLANVIAFLASDRSEYINAQEILVDGGISSTLMEANKRPLNMH</sequence>
<reference evidence="3" key="1">
    <citation type="submission" date="2021-02" db="EMBL/GenBank/DDBJ databases">
        <authorList>
            <person name="Vanwijnsberghe S."/>
        </authorList>
    </citation>
    <scope>NUCLEOTIDE SEQUENCE</scope>
    <source>
        <strain evidence="3">R-70211</strain>
    </source>
</reference>
<dbReference type="Pfam" id="PF13561">
    <property type="entry name" value="adh_short_C2"/>
    <property type="match status" value="1"/>
</dbReference>
<dbReference type="PRINTS" id="PR00081">
    <property type="entry name" value="GDHRDH"/>
</dbReference>
<dbReference type="AlphaFoldDB" id="A0A9N8NAA7"/>
<dbReference type="NCBIfam" id="NF005559">
    <property type="entry name" value="PRK07231.1"/>
    <property type="match status" value="1"/>
</dbReference>